<evidence type="ECO:0000256" key="3">
    <source>
        <dbReference type="ARBA" id="ARBA00022490"/>
    </source>
</evidence>
<dbReference type="Gene3D" id="1.10.10.1180">
    <property type="entry name" value="MAN1, winged-helix domain"/>
    <property type="match status" value="1"/>
</dbReference>
<accession>A0A8B9I6J2</accession>
<evidence type="ECO:0000256" key="6">
    <source>
        <dbReference type="ARBA" id="ARBA00022989"/>
    </source>
</evidence>
<keyword evidence="5 14" id="KW-0812">Transmembrane</keyword>
<keyword evidence="17" id="KW-1185">Reference proteome</keyword>
<evidence type="ECO:0000256" key="5">
    <source>
        <dbReference type="ARBA" id="ARBA00022692"/>
    </source>
</evidence>
<dbReference type="InterPro" id="IPR041885">
    <property type="entry name" value="MAN1_winged_helix_dom"/>
</dbReference>
<evidence type="ECO:0000256" key="12">
    <source>
        <dbReference type="ARBA" id="ARBA00069076"/>
    </source>
</evidence>
<evidence type="ECO:0000256" key="10">
    <source>
        <dbReference type="ARBA" id="ARBA00023242"/>
    </source>
</evidence>
<feature type="region of interest" description="Disordered" evidence="13">
    <location>
        <begin position="426"/>
        <end position="461"/>
    </location>
</feature>
<evidence type="ECO:0000313" key="16">
    <source>
        <dbReference type="Ensembl" id="ENSABRP00000012641.1"/>
    </source>
</evidence>
<evidence type="ECO:0000259" key="15">
    <source>
        <dbReference type="PROSITE" id="PS50954"/>
    </source>
</evidence>
<feature type="transmembrane region" description="Helical" evidence="14">
    <location>
        <begin position="518"/>
        <end position="536"/>
    </location>
</feature>
<dbReference type="Proteomes" id="UP000694426">
    <property type="component" value="Unplaced"/>
</dbReference>
<dbReference type="InterPro" id="IPR011015">
    <property type="entry name" value="LEM/LEM-like_dom_sf"/>
</dbReference>
<dbReference type="GO" id="GO:0005819">
    <property type="term" value="C:spindle"/>
    <property type="evidence" value="ECO:0007669"/>
    <property type="project" value="UniProtKB-SubCell"/>
</dbReference>
<evidence type="ECO:0000256" key="11">
    <source>
        <dbReference type="ARBA" id="ARBA00063442"/>
    </source>
</evidence>
<evidence type="ECO:0000256" key="9">
    <source>
        <dbReference type="ARBA" id="ARBA00023212"/>
    </source>
</evidence>
<feature type="compositionally biased region" description="Polar residues" evidence="13">
    <location>
        <begin position="384"/>
        <end position="393"/>
    </location>
</feature>
<dbReference type="GO" id="GO:0035914">
    <property type="term" value="P:skeletal muscle cell differentiation"/>
    <property type="evidence" value="ECO:0007669"/>
    <property type="project" value="UniProtKB-ARBA"/>
</dbReference>
<dbReference type="InterPro" id="IPR018996">
    <property type="entry name" value="Man1/Src1-like_C"/>
</dbReference>
<dbReference type="Gene3D" id="1.10.720.40">
    <property type="match status" value="1"/>
</dbReference>
<feature type="compositionally biased region" description="Low complexity" evidence="13">
    <location>
        <begin position="271"/>
        <end position="289"/>
    </location>
</feature>
<dbReference type="Pfam" id="PF03020">
    <property type="entry name" value="LEM"/>
    <property type="match status" value="1"/>
</dbReference>
<dbReference type="GO" id="GO:0005637">
    <property type="term" value="C:nuclear inner membrane"/>
    <property type="evidence" value="ECO:0007669"/>
    <property type="project" value="UniProtKB-SubCell"/>
</dbReference>
<evidence type="ECO:0000256" key="1">
    <source>
        <dbReference type="ARBA" id="ARBA00004186"/>
    </source>
</evidence>
<reference evidence="16" key="2">
    <citation type="submission" date="2025-09" db="UniProtKB">
        <authorList>
            <consortium name="Ensembl"/>
        </authorList>
    </citation>
    <scope>IDENTIFICATION</scope>
</reference>
<proteinExistence type="predicted"/>
<sequence>MVVIGGWLDQMILKVFSNLNNSILYAAPPTGAEGRRLRPPPALPNMAARRGPRALPKMAAALPRRPSPSGEARSPAAAMAELTDAELRKELVALGYRPGPITDTTRKVYVKKLGRLRAEVAAAKRRGRGAPPSPARSSGRPQQASPSRPRLGFSRSGREEDEEEEEDEEMEDEEMEEDEEEERGQPPVSRWEASGESGRLAWGGSRYSGRAEGGSARGLGSASHWDTAGERSGGLTARPEAALDGFGGLSPVSQWGTSAERGGGLGGGPALGTDGFRGSSSSVHWSSSAERSRGLSDVSRPSLDGFRESSSSSQWSTSVERGGGLSARAGLRTPLDGAGGLSSESSWGTSTGRSGGLSSKPLSSDGSGHLTSRSSWGASLGRITGQSSPSLSETAGERKGLSSYSWWKQESEVAPSTHWGTAAARSGLGHQFGRGEEDLLSGVRRKEDREPKPGSWAGGLARRLPWSSASSAGLASGSRWDASAAGQGITPRTKLLRTAPRQRTEGKGKGLEYYLSKFLFLASFVLLMIFLGILMVKMIGSGWLDKGEENFNLLHVDCDKRTDDFCQAKHKDVIMNVLHELYNYLSIQAGNFECGNPENLKSKCIWVSEARDHVVNITGSSPQKFEAALHWMLNSNKDLGIWLKGKDLSEPVTKVEQVVCLESAHPQMGLGCRFRRAVVTAIMNLFLFFWSLITLWGILLFLRYRWRKMEEEEQAMYDMVKKIIAVVQDHYKEWERNLERYPYVGILHVRDSLIPPQSRKKMKRVWNRAVEFLASNESRIQTESHRVAGEDMLVWRWTQPSYVSDSEH</sequence>
<dbReference type="FunFam" id="1.10.720.40:FF:000001">
    <property type="entry name" value="LEM domain containing 2, isoform CRA_a"/>
    <property type="match status" value="1"/>
</dbReference>
<dbReference type="FunFam" id="1.10.10.1180:FF:000002">
    <property type="entry name" value="LEM domain-containing protein 2"/>
    <property type="match status" value="1"/>
</dbReference>
<dbReference type="PANTHER" id="PTHR13428:SF8">
    <property type="entry name" value="LEM DOMAIN-CONTAINING PROTEIN 2"/>
    <property type="match status" value="1"/>
</dbReference>
<evidence type="ECO:0000256" key="7">
    <source>
        <dbReference type="ARBA" id="ARBA00022990"/>
    </source>
</evidence>
<dbReference type="PANTHER" id="PTHR13428">
    <property type="entry name" value="INNER NUCLEAR MEMBRANE PROTEIN MAN1 LEM DOMAIN CONTAINING PROTEIN"/>
    <property type="match status" value="1"/>
</dbReference>
<dbReference type="Ensembl" id="ENSABRT00000018152.1">
    <property type="protein sequence ID" value="ENSABRP00000012641.1"/>
    <property type="gene ID" value="ENSABRG00000011346.1"/>
</dbReference>
<dbReference type="GeneTree" id="ENSGT00940000160955"/>
<feature type="compositionally biased region" description="Low complexity" evidence="13">
    <location>
        <begin position="309"/>
        <end position="318"/>
    </location>
</feature>
<dbReference type="InterPro" id="IPR003887">
    <property type="entry name" value="LEM_dom"/>
</dbReference>
<dbReference type="AlphaFoldDB" id="A0A8B9I6J2"/>
<evidence type="ECO:0000313" key="17">
    <source>
        <dbReference type="Proteomes" id="UP000694426"/>
    </source>
</evidence>
<keyword evidence="10" id="KW-0539">Nucleus</keyword>
<evidence type="ECO:0000256" key="2">
    <source>
        <dbReference type="ARBA" id="ARBA00004473"/>
    </source>
</evidence>
<dbReference type="PROSITE" id="PS50954">
    <property type="entry name" value="LEM"/>
    <property type="match status" value="1"/>
</dbReference>
<protein>
    <recommendedName>
        <fullName evidence="12">LEM domain-containing protein 2</fullName>
    </recommendedName>
</protein>
<dbReference type="GO" id="GO:0006998">
    <property type="term" value="P:nuclear envelope organization"/>
    <property type="evidence" value="ECO:0007669"/>
    <property type="project" value="TreeGrafter"/>
</dbReference>
<evidence type="ECO:0000256" key="8">
    <source>
        <dbReference type="ARBA" id="ARBA00023136"/>
    </source>
</evidence>
<keyword evidence="7" id="KW-0007">Acetylation</keyword>
<dbReference type="SUPFAM" id="SSF63451">
    <property type="entry name" value="LEM domain"/>
    <property type="match status" value="1"/>
</dbReference>
<feature type="compositionally biased region" description="Acidic residues" evidence="13">
    <location>
        <begin position="159"/>
        <end position="182"/>
    </location>
</feature>
<evidence type="ECO:0000256" key="4">
    <source>
        <dbReference type="ARBA" id="ARBA00022553"/>
    </source>
</evidence>
<keyword evidence="9" id="KW-0206">Cytoskeleton</keyword>
<comment type="subunit">
    <text evidence="11">Interacts (via N-terminus) with LMNA isoform C (via C-terminus) (in vitro). Interacts (via LEM domain) with BANF1. Interacts (via C-terminus) with CHMP7. Interacts (via N-terminus) with tubulin; the interaction causes microtubule bundling and stabilization (in vitro).</text>
</comment>
<feature type="compositionally biased region" description="Gly residues" evidence="13">
    <location>
        <begin position="261"/>
        <end position="270"/>
    </location>
</feature>
<keyword evidence="8 14" id="KW-0472">Membrane</keyword>
<keyword evidence="4" id="KW-0597">Phosphoprotein</keyword>
<keyword evidence="3" id="KW-0963">Cytoplasm</keyword>
<feature type="compositionally biased region" description="Low complexity" evidence="13">
    <location>
        <begin position="341"/>
        <end position="359"/>
    </location>
</feature>
<gene>
    <name evidence="16" type="primary">LEMD2</name>
</gene>
<name>A0A8B9I6J2_9AVES</name>
<evidence type="ECO:0000256" key="14">
    <source>
        <dbReference type="SAM" id="Phobius"/>
    </source>
</evidence>
<dbReference type="SMART" id="SM00540">
    <property type="entry name" value="LEM"/>
    <property type="match status" value="1"/>
</dbReference>
<feature type="region of interest" description="Disordered" evidence="13">
    <location>
        <begin position="120"/>
        <end position="399"/>
    </location>
</feature>
<keyword evidence="6 14" id="KW-1133">Transmembrane helix</keyword>
<reference evidence="16" key="1">
    <citation type="submission" date="2025-08" db="UniProtKB">
        <authorList>
            <consortium name="Ensembl"/>
        </authorList>
    </citation>
    <scope>IDENTIFICATION</scope>
</reference>
<dbReference type="GO" id="GO:0031490">
    <property type="term" value="F:chromatin DNA binding"/>
    <property type="evidence" value="ECO:0007669"/>
    <property type="project" value="TreeGrafter"/>
</dbReference>
<dbReference type="GO" id="GO:0030514">
    <property type="term" value="P:negative regulation of BMP signaling pathway"/>
    <property type="evidence" value="ECO:0007669"/>
    <property type="project" value="TreeGrafter"/>
</dbReference>
<organism evidence="16 17">
    <name type="scientific">Anser brachyrhynchus</name>
    <name type="common">Pink-footed goose</name>
    <dbReference type="NCBI Taxonomy" id="132585"/>
    <lineage>
        <taxon>Eukaryota</taxon>
        <taxon>Metazoa</taxon>
        <taxon>Chordata</taxon>
        <taxon>Craniata</taxon>
        <taxon>Vertebrata</taxon>
        <taxon>Euteleostomi</taxon>
        <taxon>Archelosauria</taxon>
        <taxon>Archosauria</taxon>
        <taxon>Dinosauria</taxon>
        <taxon>Saurischia</taxon>
        <taxon>Theropoda</taxon>
        <taxon>Coelurosauria</taxon>
        <taxon>Aves</taxon>
        <taxon>Neognathae</taxon>
        <taxon>Galloanserae</taxon>
        <taxon>Anseriformes</taxon>
        <taxon>Anatidae</taxon>
        <taxon>Anserinae</taxon>
        <taxon>Anser</taxon>
    </lineage>
</organism>
<comment type="subcellular location">
    <subcellularLocation>
        <location evidence="1">Cytoplasm</location>
        <location evidence="1">Cytoskeleton</location>
        <location evidence="1">Spindle</location>
    </subcellularLocation>
    <subcellularLocation>
        <location evidence="2">Nucleus inner membrane</location>
        <topology evidence="2">Multi-pass membrane protein</topology>
    </subcellularLocation>
</comment>
<feature type="domain" description="LEM" evidence="15">
    <location>
        <begin position="76"/>
        <end position="120"/>
    </location>
</feature>
<evidence type="ECO:0000256" key="13">
    <source>
        <dbReference type="SAM" id="MobiDB-lite"/>
    </source>
</evidence>
<dbReference type="Pfam" id="PF09402">
    <property type="entry name" value="MSC"/>
    <property type="match status" value="1"/>
</dbReference>
<feature type="compositionally biased region" description="Polar residues" evidence="13">
    <location>
        <begin position="360"/>
        <end position="377"/>
    </location>
</feature>
<dbReference type="InterPro" id="IPR052277">
    <property type="entry name" value="INM_ESCRT-Associated"/>
</dbReference>
<feature type="transmembrane region" description="Helical" evidence="14">
    <location>
        <begin position="677"/>
        <end position="702"/>
    </location>
</feature>